<accession>A0A318MXT5</accession>
<reference evidence="2 3" key="1">
    <citation type="submission" date="2018-05" db="EMBL/GenBank/DDBJ databases">
        <title>Reference genomes for bee gut microbiota database.</title>
        <authorList>
            <person name="Ellegaard K.M."/>
        </authorList>
    </citation>
    <scope>NUCLEOTIDE SEQUENCE [LARGE SCALE GENOMIC DNA]</scope>
    <source>
        <strain evidence="2 3">ESL0167</strain>
    </source>
</reference>
<evidence type="ECO:0000313" key="3">
    <source>
        <dbReference type="Proteomes" id="UP000247838"/>
    </source>
</evidence>
<proteinExistence type="predicted"/>
<name>A0A318MXT5_FRIPE</name>
<dbReference type="Proteomes" id="UP000247838">
    <property type="component" value="Unassembled WGS sequence"/>
</dbReference>
<dbReference type="EMBL" id="QGLM01000007">
    <property type="protein sequence ID" value="PXY96100.1"/>
    <property type="molecule type" value="Genomic_DNA"/>
</dbReference>
<keyword evidence="1" id="KW-1133">Transmembrane helix</keyword>
<dbReference type="Pfam" id="PF07254">
    <property type="entry name" value="Cpta_toxin"/>
    <property type="match status" value="1"/>
</dbReference>
<keyword evidence="1" id="KW-0812">Transmembrane</keyword>
<gene>
    <name evidence="2" type="ORF">DKK76_04205</name>
</gene>
<keyword evidence="1" id="KW-0472">Membrane</keyword>
<evidence type="ECO:0000313" key="2">
    <source>
        <dbReference type="EMBL" id="PXY96100.1"/>
    </source>
</evidence>
<comment type="caution">
    <text evidence="2">The sequence shown here is derived from an EMBL/GenBank/DDBJ whole genome shotgun (WGS) entry which is preliminary data.</text>
</comment>
<sequence>MWNSQLKVSQNHFMAVSLFYVILLITLMMTFYQTQLDTFTMLAVLLLVLEWWRALRYFMTIRGELALFYDIKQLYWSRQRWYVVKPPLYLYFLVVINLQSIRNGKQQLLILIFNNLTNQDWRSLNYYLRQFYSR</sequence>
<dbReference type="InterPro" id="IPR009883">
    <property type="entry name" value="YgfX"/>
</dbReference>
<evidence type="ECO:0000256" key="1">
    <source>
        <dbReference type="SAM" id="Phobius"/>
    </source>
</evidence>
<protein>
    <submittedName>
        <fullName evidence="2">Uncharacterized protein</fullName>
    </submittedName>
</protein>
<feature type="transmembrane region" description="Helical" evidence="1">
    <location>
        <begin position="38"/>
        <end position="55"/>
    </location>
</feature>
<feature type="transmembrane region" description="Helical" evidence="1">
    <location>
        <begin position="12"/>
        <end position="32"/>
    </location>
</feature>
<dbReference type="RefSeq" id="WP_110443274.1">
    <property type="nucleotide sequence ID" value="NZ_QGLM01000007.1"/>
</dbReference>
<organism evidence="2 3">
    <name type="scientific">Frischella perrara</name>
    <dbReference type="NCBI Taxonomy" id="1267021"/>
    <lineage>
        <taxon>Bacteria</taxon>
        <taxon>Pseudomonadati</taxon>
        <taxon>Pseudomonadota</taxon>
        <taxon>Gammaproteobacteria</taxon>
        <taxon>Orbales</taxon>
        <taxon>Orbaceae</taxon>
        <taxon>Frischella</taxon>
    </lineage>
</organism>
<dbReference type="AlphaFoldDB" id="A0A318MXT5"/>